<sequence>MEYRRLPKGTEQISVLGFGGSSIHQAGEKEGVDTITAAMEHGINYFDMAVPEAVAFDYYRTAFAGNRNWVYLQMHFGADYSSGKYGWTTDLNRIKRGMDWLLDKLNTDYIDFGFIHCIDELSDLKNYINSGALEHIQNLKAQGVARHIGLSSHTPEIVNRLLDMGVLDVVMFSINPAYDYRHGDYAIGGVDERLKLYQRCQKEQVGITVMKPFGGGQLLCGALSPFKRALTEIQCIQYALDKPGVLNVLPGYRSRSDLDRALAYLDAAPEERDYSALGSFAPAEAEGKCVYCSHCHPCPKGLDIALINKYYDLAKIGDSLAADHYRKLELHADDCIHCGHCDKRCPFHAKQGERMDEIAKYFGTAGGVR</sequence>
<keyword evidence="2" id="KW-0408">Iron</keyword>
<dbReference type="InterPro" id="IPR017896">
    <property type="entry name" value="4Fe4S_Fe-S-bd"/>
</dbReference>
<evidence type="ECO:0000259" key="4">
    <source>
        <dbReference type="PROSITE" id="PS51379"/>
    </source>
</evidence>
<gene>
    <name evidence="5" type="ORF">NCTC11224_02995</name>
</gene>
<dbReference type="InterPro" id="IPR036812">
    <property type="entry name" value="NAD(P)_OxRdtase_dom_sf"/>
</dbReference>
<dbReference type="PANTHER" id="PTHR43312">
    <property type="entry name" value="D-THREO-ALDOSE 1-DEHYDROGENASE"/>
    <property type="match status" value="1"/>
</dbReference>
<dbReference type="GO" id="GO:0051536">
    <property type="term" value="F:iron-sulfur cluster binding"/>
    <property type="evidence" value="ECO:0007669"/>
    <property type="project" value="UniProtKB-KW"/>
</dbReference>
<evidence type="ECO:0000256" key="3">
    <source>
        <dbReference type="ARBA" id="ARBA00023014"/>
    </source>
</evidence>
<dbReference type="AlphaFoldDB" id="A0A2X2UF81"/>
<accession>A0A2X2UF81</accession>
<dbReference type="SUPFAM" id="SSF46548">
    <property type="entry name" value="alpha-helical ferredoxin"/>
    <property type="match status" value="1"/>
</dbReference>
<dbReference type="Gene3D" id="3.20.20.100">
    <property type="entry name" value="NADP-dependent oxidoreductase domain"/>
    <property type="match status" value="1"/>
</dbReference>
<dbReference type="CDD" id="cd19100">
    <property type="entry name" value="AKR_unchar"/>
    <property type="match status" value="1"/>
</dbReference>
<dbReference type="EMBL" id="UAVW01000009">
    <property type="protein sequence ID" value="SQB11613.1"/>
    <property type="molecule type" value="Genomic_DNA"/>
</dbReference>
<keyword evidence="6" id="KW-1185">Reference proteome</keyword>
<dbReference type="Proteomes" id="UP000251853">
    <property type="component" value="Unassembled WGS sequence"/>
</dbReference>
<proteinExistence type="predicted"/>
<dbReference type="RefSeq" id="WP_112482151.1">
    <property type="nucleotide sequence ID" value="NZ_JAIWZC010000001.1"/>
</dbReference>
<dbReference type="SUPFAM" id="SSF51430">
    <property type="entry name" value="NAD(P)-linked oxidoreductase"/>
    <property type="match status" value="1"/>
</dbReference>
<dbReference type="InterPro" id="IPR023210">
    <property type="entry name" value="NADP_OxRdtase_dom"/>
</dbReference>
<evidence type="ECO:0000313" key="6">
    <source>
        <dbReference type="Proteomes" id="UP000251853"/>
    </source>
</evidence>
<dbReference type="InterPro" id="IPR053135">
    <property type="entry name" value="AKR2_Oxidoreductase"/>
</dbReference>
<dbReference type="InterPro" id="IPR017900">
    <property type="entry name" value="4Fe4S_Fe_S_CS"/>
</dbReference>
<dbReference type="GO" id="GO:0046872">
    <property type="term" value="F:metal ion binding"/>
    <property type="evidence" value="ECO:0007669"/>
    <property type="project" value="UniProtKB-KW"/>
</dbReference>
<keyword evidence="3" id="KW-0411">Iron-sulfur</keyword>
<reference evidence="5 6" key="1">
    <citation type="submission" date="2018-06" db="EMBL/GenBank/DDBJ databases">
        <authorList>
            <consortium name="Pathogen Informatics"/>
            <person name="Doyle S."/>
        </authorList>
    </citation>
    <scope>NUCLEOTIDE SEQUENCE [LARGE SCALE GENOMIC DNA]</scope>
    <source>
        <strain evidence="5 6">NCTC11224</strain>
    </source>
</reference>
<evidence type="ECO:0000313" key="5">
    <source>
        <dbReference type="EMBL" id="SQB11613.1"/>
    </source>
</evidence>
<evidence type="ECO:0000256" key="2">
    <source>
        <dbReference type="ARBA" id="ARBA00023004"/>
    </source>
</evidence>
<keyword evidence="1" id="KW-0479">Metal-binding</keyword>
<feature type="domain" description="4Fe-4S ferredoxin-type" evidence="4">
    <location>
        <begin position="326"/>
        <end position="355"/>
    </location>
</feature>
<dbReference type="PROSITE" id="PS00198">
    <property type="entry name" value="4FE4S_FER_1"/>
    <property type="match status" value="1"/>
</dbReference>
<evidence type="ECO:0000256" key="1">
    <source>
        <dbReference type="ARBA" id="ARBA00022723"/>
    </source>
</evidence>
<organism evidence="5 6">
    <name type="scientific">Enterocloster clostridioformis</name>
    <dbReference type="NCBI Taxonomy" id="1531"/>
    <lineage>
        <taxon>Bacteria</taxon>
        <taxon>Bacillati</taxon>
        <taxon>Bacillota</taxon>
        <taxon>Clostridia</taxon>
        <taxon>Lachnospirales</taxon>
        <taxon>Lachnospiraceae</taxon>
        <taxon>Enterocloster</taxon>
    </lineage>
</organism>
<protein>
    <submittedName>
        <fullName evidence="5">Predicted oxidoreductases of the aldo/keto reductase family</fullName>
    </submittedName>
</protein>
<dbReference type="PANTHER" id="PTHR43312:SF1">
    <property type="entry name" value="NADP-DEPENDENT OXIDOREDUCTASE DOMAIN-CONTAINING PROTEIN"/>
    <property type="match status" value="1"/>
</dbReference>
<dbReference type="Pfam" id="PF00248">
    <property type="entry name" value="Aldo_ket_red"/>
    <property type="match status" value="1"/>
</dbReference>
<dbReference type="PROSITE" id="PS51379">
    <property type="entry name" value="4FE4S_FER_2"/>
    <property type="match status" value="1"/>
</dbReference>
<name>A0A2X2UF81_9FIRM</name>